<dbReference type="Proteomes" id="UP000284375">
    <property type="component" value="Unassembled WGS sequence"/>
</dbReference>
<feature type="region of interest" description="Disordered" evidence="1">
    <location>
        <begin position="209"/>
        <end position="281"/>
    </location>
</feature>
<dbReference type="AlphaFoldDB" id="A0A423VEI5"/>
<reference evidence="2 3" key="1">
    <citation type="submission" date="2015-09" db="EMBL/GenBank/DDBJ databases">
        <title>Host preference determinants of Valsa canker pathogens revealed by comparative genomics.</title>
        <authorList>
            <person name="Yin Z."/>
            <person name="Huang L."/>
        </authorList>
    </citation>
    <scope>NUCLEOTIDE SEQUENCE [LARGE SCALE GENOMIC DNA]</scope>
    <source>
        <strain evidence="2 3">YSFL</strain>
    </source>
</reference>
<name>A0A423VEI5_CYTCH</name>
<feature type="compositionally biased region" description="Basic and acidic residues" evidence="1">
    <location>
        <begin position="238"/>
        <end position="252"/>
    </location>
</feature>
<protein>
    <recommendedName>
        <fullName evidence="4">C2H2-type domain-containing protein</fullName>
    </recommendedName>
</protein>
<feature type="compositionally biased region" description="Polar residues" evidence="1">
    <location>
        <begin position="46"/>
        <end position="64"/>
    </location>
</feature>
<feature type="region of interest" description="Disordered" evidence="1">
    <location>
        <begin position="33"/>
        <end position="64"/>
    </location>
</feature>
<keyword evidence="3" id="KW-1185">Reference proteome</keyword>
<proteinExistence type="predicted"/>
<organism evidence="2 3">
    <name type="scientific">Cytospora chrysosperma</name>
    <name type="common">Cytospora canker fungus</name>
    <name type="synonym">Sphaeria chrysosperma</name>
    <dbReference type="NCBI Taxonomy" id="252740"/>
    <lineage>
        <taxon>Eukaryota</taxon>
        <taxon>Fungi</taxon>
        <taxon>Dikarya</taxon>
        <taxon>Ascomycota</taxon>
        <taxon>Pezizomycotina</taxon>
        <taxon>Sordariomycetes</taxon>
        <taxon>Sordariomycetidae</taxon>
        <taxon>Diaporthales</taxon>
        <taxon>Cytosporaceae</taxon>
        <taxon>Cytospora</taxon>
    </lineage>
</organism>
<dbReference type="EMBL" id="LJZO01000058">
    <property type="protein sequence ID" value="ROV89399.1"/>
    <property type="molecule type" value="Genomic_DNA"/>
</dbReference>
<dbReference type="OrthoDB" id="3521097at2759"/>
<sequence length="517" mass="57926">MTLMQPKCISASCGHTRCAKCEVYQVAVTELNESGEKPRKQKKSGGFNNPVENAALQSRYSSTKPQYTASTASKSCNNTLDVPPTHAAYFQAGHDIQTTFVPHLDTQADQQSLNLPDTRNISDHHANITLGFLDCSTPATASDIHSNSEHHANITPGLLDFSSCDFDSVIEDQAQAFESVTASGGPRCNDATFHPSVAVSRDELKDRLLSFHPPGAEDSDSESSSTSSSTSTPTADKILPRSSDKQPRDGGQKRSTRTRKRRVKRSKISSEHTLPHLRASSPERQGFACPFWKKNPLRHRKCFKLEGYKRIRDVKQHLRRKHLMPVYCQRCGMQFKIEDDLNKHLQAVAPCQRGDFEKPEGITGKEKDLLAKHTARNGGFIAQWENIWDIVFPNLEGKKPDSPYVYTDQSEDLSSFIEFIQYQGRPVLETTSETMFIVDPVIEVINQIHSLWRSQRGLHLSIQPPRPALMSSHSLSDNDTVIEAHDFNYPLSMATMSTPFAPWCDFDTSYFIPDMAP</sequence>
<gene>
    <name evidence="2" type="ORF">VSDG_08698</name>
</gene>
<evidence type="ECO:0000313" key="3">
    <source>
        <dbReference type="Proteomes" id="UP000284375"/>
    </source>
</evidence>
<feature type="compositionally biased region" description="Low complexity" evidence="1">
    <location>
        <begin position="222"/>
        <end position="232"/>
    </location>
</feature>
<evidence type="ECO:0000313" key="2">
    <source>
        <dbReference type="EMBL" id="ROV89399.1"/>
    </source>
</evidence>
<dbReference type="PANTHER" id="PTHR38166:SF1">
    <property type="entry name" value="C2H2-TYPE DOMAIN-CONTAINING PROTEIN"/>
    <property type="match status" value="1"/>
</dbReference>
<feature type="compositionally biased region" description="Basic residues" evidence="1">
    <location>
        <begin position="254"/>
        <end position="267"/>
    </location>
</feature>
<evidence type="ECO:0008006" key="4">
    <source>
        <dbReference type="Google" id="ProtNLM"/>
    </source>
</evidence>
<accession>A0A423VEI5</accession>
<comment type="caution">
    <text evidence="2">The sequence shown here is derived from an EMBL/GenBank/DDBJ whole genome shotgun (WGS) entry which is preliminary data.</text>
</comment>
<dbReference type="PANTHER" id="PTHR38166">
    <property type="entry name" value="C2H2-TYPE DOMAIN-CONTAINING PROTEIN-RELATED"/>
    <property type="match status" value="1"/>
</dbReference>
<evidence type="ECO:0000256" key="1">
    <source>
        <dbReference type="SAM" id="MobiDB-lite"/>
    </source>
</evidence>